<feature type="region of interest" description="Disordered" evidence="1">
    <location>
        <begin position="10"/>
        <end position="46"/>
    </location>
</feature>
<dbReference type="Proteomes" id="UP000596130">
    <property type="component" value="Chromosome"/>
</dbReference>
<organism evidence="3 4">
    <name type="scientific">Streptomyces alfalfae</name>
    <dbReference type="NCBI Taxonomy" id="1642299"/>
    <lineage>
        <taxon>Bacteria</taxon>
        <taxon>Bacillati</taxon>
        <taxon>Actinomycetota</taxon>
        <taxon>Actinomycetes</taxon>
        <taxon>Kitasatosporales</taxon>
        <taxon>Streptomycetaceae</taxon>
        <taxon>Streptomyces</taxon>
    </lineage>
</organism>
<dbReference type="InterPro" id="IPR002559">
    <property type="entry name" value="Transposase_11"/>
</dbReference>
<evidence type="ECO:0000256" key="1">
    <source>
        <dbReference type="SAM" id="MobiDB-lite"/>
    </source>
</evidence>
<evidence type="ECO:0000259" key="2">
    <source>
        <dbReference type="Pfam" id="PF01609"/>
    </source>
</evidence>
<dbReference type="GO" id="GO:0003677">
    <property type="term" value="F:DNA binding"/>
    <property type="evidence" value="ECO:0007669"/>
    <property type="project" value="InterPro"/>
</dbReference>
<evidence type="ECO:0000313" key="4">
    <source>
        <dbReference type="Proteomes" id="UP000596130"/>
    </source>
</evidence>
<dbReference type="Pfam" id="PF01609">
    <property type="entry name" value="DDE_Tnp_1"/>
    <property type="match status" value="1"/>
</dbReference>
<dbReference type="PANTHER" id="PTHR30007:SF1">
    <property type="entry name" value="BLR1914 PROTEIN"/>
    <property type="match status" value="1"/>
</dbReference>
<accession>A0A7T4PCW6</accession>
<gene>
    <name evidence="3" type="ORF">I8755_05495</name>
</gene>
<dbReference type="GO" id="GO:0004803">
    <property type="term" value="F:transposase activity"/>
    <property type="evidence" value="ECO:0007669"/>
    <property type="project" value="InterPro"/>
</dbReference>
<name>A0A7T4PCW6_9ACTN</name>
<protein>
    <submittedName>
        <fullName evidence="3">IS5 family transposase</fullName>
    </submittedName>
</protein>
<reference evidence="3 4" key="1">
    <citation type="submission" date="2020-12" db="EMBL/GenBank/DDBJ databases">
        <title>Identification and biosynthesis of polyene macrolides produced by Streptomyces alfalfae Men-myco-93-63.</title>
        <authorList>
            <person name="Liu D."/>
            <person name="Li Y."/>
            <person name="Liu L."/>
            <person name="Han X."/>
            <person name="Shen F."/>
        </authorList>
    </citation>
    <scope>NUCLEOTIDE SEQUENCE [LARGE SCALE GENOMIC DNA]</scope>
    <source>
        <strain evidence="3 4">Men-myco-93-63</strain>
    </source>
</reference>
<feature type="domain" description="Transposase IS4-like" evidence="2">
    <location>
        <begin position="29"/>
        <end position="163"/>
    </location>
</feature>
<dbReference type="NCBIfam" id="NF033580">
    <property type="entry name" value="transpos_IS5_3"/>
    <property type="match status" value="1"/>
</dbReference>
<evidence type="ECO:0000313" key="3">
    <source>
        <dbReference type="EMBL" id="QQC87916.1"/>
    </source>
</evidence>
<dbReference type="EMBL" id="CP065959">
    <property type="protein sequence ID" value="QQC87916.1"/>
    <property type="molecule type" value="Genomic_DNA"/>
</dbReference>
<dbReference type="AlphaFoldDB" id="A0A7T4PCW6"/>
<dbReference type="PANTHER" id="PTHR30007">
    <property type="entry name" value="PHP DOMAIN PROTEIN"/>
    <property type="match status" value="1"/>
</dbReference>
<dbReference type="GO" id="GO:0006313">
    <property type="term" value="P:DNA transposition"/>
    <property type="evidence" value="ECO:0007669"/>
    <property type="project" value="InterPro"/>
</dbReference>
<dbReference type="RefSeq" id="WP_198501935.1">
    <property type="nucleotide sequence ID" value="NZ_CP065959.1"/>
</dbReference>
<sequence>MLHVLAARLAAGRPHSGGAGPRAGSRHPSTGQTGSKHHPICDGRGAPLKVTTTAANVNDVTQTLSLVDGIPPIAGRRGRLRRRPDALLGDKGYDSNPNREELRKRRILPVISRKGAPNIKGMGKLRYVVEQTFALLHQFKRLAVRWERRTELHDAFVSLACSLIC</sequence>
<proteinExistence type="predicted"/>